<evidence type="ECO:0000313" key="1">
    <source>
        <dbReference type="EMBL" id="SHF54594.1"/>
    </source>
</evidence>
<proteinExistence type="predicted"/>
<dbReference type="EMBL" id="FQWA01000001">
    <property type="protein sequence ID" value="SHF54594.1"/>
    <property type="molecule type" value="Genomic_DNA"/>
</dbReference>
<comment type="caution">
    <text evidence="1">The sequence shown here is derived from an EMBL/GenBank/DDBJ whole genome shotgun (WGS) entry which is preliminary data.</text>
</comment>
<evidence type="ECO:0000313" key="2">
    <source>
        <dbReference type="Proteomes" id="UP000184105"/>
    </source>
</evidence>
<sequence>MKHKHGFDLSGSITNRVACVLIFRTCGAGA</sequence>
<dbReference type="Proteomes" id="UP000184105">
    <property type="component" value="Unassembled WGS sequence"/>
</dbReference>
<organism evidence="1 2">
    <name type="scientific">Prevotella scopos JCM 17725</name>
    <dbReference type="NCBI Taxonomy" id="1236518"/>
    <lineage>
        <taxon>Bacteria</taxon>
        <taxon>Pseudomonadati</taxon>
        <taxon>Bacteroidota</taxon>
        <taxon>Bacteroidia</taxon>
        <taxon>Bacteroidales</taxon>
        <taxon>Prevotellaceae</taxon>
        <taxon>Prevotella</taxon>
    </lineage>
</organism>
<protein>
    <submittedName>
        <fullName evidence="1">Uncharacterized protein</fullName>
    </submittedName>
</protein>
<accession>A0AAX2F108</accession>
<reference evidence="1 2" key="1">
    <citation type="submission" date="2016-11" db="EMBL/GenBank/DDBJ databases">
        <authorList>
            <person name="Varghese N."/>
            <person name="Submissions S."/>
        </authorList>
    </citation>
    <scope>NUCLEOTIDE SEQUENCE [LARGE SCALE GENOMIC DNA]</scope>
    <source>
        <strain evidence="1 2">DSM 22613</strain>
    </source>
</reference>
<gene>
    <name evidence="1" type="ORF">SAMN05444364_10176</name>
</gene>
<name>A0AAX2F108_9BACT</name>
<keyword evidence="2" id="KW-1185">Reference proteome</keyword>
<dbReference type="AlphaFoldDB" id="A0AAX2F108"/>